<name>A0AB74ULD2_9VIRU</name>
<proteinExistence type="predicted"/>
<evidence type="ECO:0000313" key="1">
    <source>
        <dbReference type="EMBL" id="XHV10753.1"/>
    </source>
</evidence>
<gene>
    <name evidence="1" type="ORF">BL57_281</name>
</gene>
<accession>A0AB74ULD2</accession>
<protein>
    <submittedName>
        <fullName evidence="1">Uncharacterized protein</fullName>
    </submittedName>
</protein>
<sequence length="97" mass="10499">MDDNEEAPPVNTYTILLALYDEQRLYIVGAENTVNAVAYAKRVAEAHDDAGSNWQVQVVFAGDPEIVTKAAGLKVIDLRSKHLAPAKFPTAERVGGC</sequence>
<reference evidence="1" key="1">
    <citation type="submission" date="2024-10" db="EMBL/GenBank/DDBJ databases">
        <title>Genetic diversity among independent isolates of the Dolichocephalovirinae subfamily.</title>
        <authorList>
            <person name="Ely B."/>
            <person name="Thomas Q."/>
            <person name="Mohammadi T."/>
        </authorList>
    </citation>
    <scope>NUCLEOTIDE SEQUENCE</scope>
</reference>
<organism evidence="1">
    <name type="scientific">Caulobacter phage BL57</name>
    <dbReference type="NCBI Taxonomy" id="3348355"/>
    <lineage>
        <taxon>Viruses</taxon>
    </lineage>
</organism>
<dbReference type="EMBL" id="PQ287320">
    <property type="protein sequence ID" value="XHV10753.1"/>
    <property type="molecule type" value="Genomic_DNA"/>
</dbReference>